<dbReference type="Pfam" id="PF01344">
    <property type="entry name" value="Kelch_1"/>
    <property type="match status" value="5"/>
</dbReference>
<evidence type="ECO:0000256" key="7">
    <source>
        <dbReference type="ARBA" id="ARBA00043912"/>
    </source>
</evidence>
<dbReference type="InterPro" id="IPR000210">
    <property type="entry name" value="BTB/POZ_dom"/>
</dbReference>
<dbReference type="PIRSF" id="PIRSF037037">
    <property type="entry name" value="Kelch-like_protein_gigaxonin"/>
    <property type="match status" value="1"/>
</dbReference>
<evidence type="ECO:0000313" key="10">
    <source>
        <dbReference type="EMBL" id="JAS20626.1"/>
    </source>
</evidence>
<comment type="function">
    <text evidence="7">Probable substrate-specific adapter of an E3 ubiquitin-protein ligase complex which mediates the ubiquitination and subsequent proteasomal degradation of target proteins. May have a role in synapse differentiation and growth.</text>
</comment>
<evidence type="ECO:0000256" key="5">
    <source>
        <dbReference type="ARBA" id="ARBA00022786"/>
    </source>
</evidence>
<evidence type="ECO:0000256" key="4">
    <source>
        <dbReference type="ARBA" id="ARBA00022737"/>
    </source>
</evidence>
<dbReference type="InterPro" id="IPR015915">
    <property type="entry name" value="Kelch-typ_b-propeller"/>
</dbReference>
<name>A0A1B6D3K8_9HEMI</name>
<feature type="domain" description="BTB" evidence="8">
    <location>
        <begin position="58"/>
        <end position="125"/>
    </location>
</feature>
<dbReference type="Gene3D" id="2.120.10.80">
    <property type="entry name" value="Kelch-type beta propeller"/>
    <property type="match status" value="2"/>
</dbReference>
<dbReference type="InterPro" id="IPR011333">
    <property type="entry name" value="SKP1/BTB/POZ_sf"/>
</dbReference>
<evidence type="ECO:0000256" key="1">
    <source>
        <dbReference type="ARBA" id="ARBA00004906"/>
    </source>
</evidence>
<dbReference type="AlphaFoldDB" id="A0A1B6D3K8"/>
<dbReference type="SMART" id="SM00612">
    <property type="entry name" value="Kelch"/>
    <property type="match status" value="6"/>
</dbReference>
<keyword evidence="3" id="KW-0880">Kelch repeat</keyword>
<keyword evidence="5" id="KW-0833">Ubl conjugation pathway</keyword>
<dbReference type="SMART" id="SM00875">
    <property type="entry name" value="BACK"/>
    <property type="match status" value="1"/>
</dbReference>
<dbReference type="UniPathway" id="UPA00143"/>
<protein>
    <recommendedName>
        <fullName evidence="2">Kelch-like protein diablo</fullName>
    </recommendedName>
</protein>
<dbReference type="GO" id="GO:0016567">
    <property type="term" value="P:protein ubiquitination"/>
    <property type="evidence" value="ECO:0007669"/>
    <property type="project" value="UniProtKB-UniPathway"/>
</dbReference>
<evidence type="ECO:0000313" key="9">
    <source>
        <dbReference type="EMBL" id="JAS20271.1"/>
    </source>
</evidence>
<comment type="pathway">
    <text evidence="1">Protein modification; protein ubiquitination.</text>
</comment>
<dbReference type="PANTHER" id="PTHR24412:SF475">
    <property type="entry name" value="KELCH-LIKE PROTEIN 17"/>
    <property type="match status" value="1"/>
</dbReference>
<dbReference type="Pfam" id="PF07707">
    <property type="entry name" value="BACK"/>
    <property type="match status" value="1"/>
</dbReference>
<organism evidence="9">
    <name type="scientific">Clastoptera arizonana</name>
    <name type="common">Arizona spittle bug</name>
    <dbReference type="NCBI Taxonomy" id="38151"/>
    <lineage>
        <taxon>Eukaryota</taxon>
        <taxon>Metazoa</taxon>
        <taxon>Ecdysozoa</taxon>
        <taxon>Arthropoda</taxon>
        <taxon>Hexapoda</taxon>
        <taxon>Insecta</taxon>
        <taxon>Pterygota</taxon>
        <taxon>Neoptera</taxon>
        <taxon>Paraneoptera</taxon>
        <taxon>Hemiptera</taxon>
        <taxon>Auchenorrhyncha</taxon>
        <taxon>Cercopoidea</taxon>
        <taxon>Clastopteridae</taxon>
        <taxon>Clastoptera</taxon>
    </lineage>
</organism>
<dbReference type="EMBL" id="GEDC01017027">
    <property type="protein sequence ID" value="JAS20271.1"/>
    <property type="molecule type" value="Transcribed_RNA"/>
</dbReference>
<evidence type="ECO:0000256" key="3">
    <source>
        <dbReference type="ARBA" id="ARBA00022441"/>
    </source>
</evidence>
<dbReference type="EMBL" id="GEDC01016672">
    <property type="protein sequence ID" value="JAS20626.1"/>
    <property type="molecule type" value="Transcribed_RNA"/>
</dbReference>
<dbReference type="Gene3D" id="3.30.710.10">
    <property type="entry name" value="Potassium Channel Kv1.1, Chain A"/>
    <property type="match status" value="1"/>
</dbReference>
<dbReference type="GO" id="GO:0003779">
    <property type="term" value="F:actin binding"/>
    <property type="evidence" value="ECO:0007669"/>
    <property type="project" value="UniProtKB-KW"/>
</dbReference>
<dbReference type="InterPro" id="IPR006652">
    <property type="entry name" value="Kelch_1"/>
</dbReference>
<dbReference type="InterPro" id="IPR011705">
    <property type="entry name" value="BACK"/>
</dbReference>
<dbReference type="SUPFAM" id="SSF54695">
    <property type="entry name" value="POZ domain"/>
    <property type="match status" value="1"/>
</dbReference>
<accession>A0A1B6D3K8</accession>
<dbReference type="InterPro" id="IPR017096">
    <property type="entry name" value="BTB-kelch_protein"/>
</dbReference>
<dbReference type="PRINTS" id="PR00501">
    <property type="entry name" value="KELCHREPEAT"/>
</dbReference>
<evidence type="ECO:0000259" key="8">
    <source>
        <dbReference type="PROSITE" id="PS50097"/>
    </source>
</evidence>
<dbReference type="Pfam" id="PF00651">
    <property type="entry name" value="BTB"/>
    <property type="match status" value="1"/>
</dbReference>
<evidence type="ECO:0000256" key="2">
    <source>
        <dbReference type="ARBA" id="ARBA00013699"/>
    </source>
</evidence>
<dbReference type="FunFam" id="3.30.710.10:FF:000001">
    <property type="entry name" value="Kelch-like family member 20"/>
    <property type="match status" value="1"/>
</dbReference>
<keyword evidence="4" id="KW-0677">Repeat</keyword>
<reference evidence="9" key="1">
    <citation type="submission" date="2015-12" db="EMBL/GenBank/DDBJ databases">
        <title>De novo transcriptome assembly of four potential Pierce s Disease insect vectors from Arizona vineyards.</title>
        <authorList>
            <person name="Tassone E.E."/>
        </authorList>
    </citation>
    <scope>NUCLEOTIDE SEQUENCE</scope>
</reference>
<evidence type="ECO:0000256" key="6">
    <source>
        <dbReference type="ARBA" id="ARBA00023203"/>
    </source>
</evidence>
<dbReference type="SMART" id="SM00225">
    <property type="entry name" value="BTB"/>
    <property type="match status" value="1"/>
</dbReference>
<dbReference type="Gene3D" id="1.25.40.420">
    <property type="match status" value="1"/>
</dbReference>
<dbReference type="PROSITE" id="PS50097">
    <property type="entry name" value="BTB"/>
    <property type="match status" value="1"/>
</dbReference>
<gene>
    <name evidence="9" type="ORF">g.15265</name>
    <name evidence="10" type="ORF">g.15267</name>
</gene>
<dbReference type="PANTHER" id="PTHR24412">
    <property type="entry name" value="KELCH PROTEIN"/>
    <property type="match status" value="1"/>
</dbReference>
<dbReference type="SUPFAM" id="SSF117281">
    <property type="entry name" value="Kelch motif"/>
    <property type="match status" value="2"/>
</dbReference>
<sequence>MSGGVEAIMSAQANGESQDLTSRISNNNPLTHYFHQSPEHCSVSFAAINKMRQNSQLCDVILRVGMNNIHAHRVVLASTSPYFYAMFNDDMAEKLQKEVELRDIDPVALQLLVEYSYTGEVQITEENVQVLLPASSLLQISSVREACCKFLMRQLHPSNCLGIRSFADTHSCKELHRRSHRFALQNFEDVMNTEEFLLLPFSEVEELISNTQLNIASEEKVFLAVLSWVKHDISERVSNIGKLLRHVRLPLMSRDFLMTAVESEVLVKESSECIEILLEAMKYHLLPDQRSVLVNERTTERRPEGMKPYVFAVGGGSLFAIHSECECYNPRNDRWLPIAPMLYRRSRSGVTGLGKLLYVVGGYDGASDLSSAECYNPQTNKWNAITPMGTKRSCLGVCSFDGLIYVCGGYDGASCLSSMERYDPLTGVWSSCPAMSTRRRYCRIAFVDNCVYSLGGFDSTNYQSSVERLDPRVGRWVGVPAMSSRRSSCGVAALDNLLYCVGGNDGTMCMSSGERFNVRRNAWEPIAAMHSRRSTHEVVACEGTLLALGGNDGSSSLNSVERYDMRLNKWTLVTSMLTRRSSVGAAVLECYREEEG</sequence>
<dbReference type="FunFam" id="1.25.40.420:FF:000001">
    <property type="entry name" value="Kelch-like family member 12"/>
    <property type="match status" value="1"/>
</dbReference>
<keyword evidence="6" id="KW-0009">Actin-binding</keyword>
<proteinExistence type="predicted"/>